<dbReference type="SUPFAM" id="SSF51306">
    <property type="entry name" value="LexA/Signal peptidase"/>
    <property type="match status" value="1"/>
</dbReference>
<evidence type="ECO:0000256" key="4">
    <source>
        <dbReference type="ARBA" id="ARBA00022813"/>
    </source>
</evidence>
<keyword evidence="3 7" id="KW-0378">Hydrolase</keyword>
<dbReference type="GO" id="GO:0003677">
    <property type="term" value="F:DNA binding"/>
    <property type="evidence" value="ECO:0007669"/>
    <property type="project" value="InterPro"/>
</dbReference>
<dbReference type="InterPro" id="IPR050077">
    <property type="entry name" value="LexA_repressor"/>
</dbReference>
<feature type="compositionally biased region" description="Basic residues" evidence="8">
    <location>
        <begin position="1"/>
        <end position="11"/>
    </location>
</feature>
<dbReference type="GO" id="GO:0009432">
    <property type="term" value="P:SOS response"/>
    <property type="evidence" value="ECO:0007669"/>
    <property type="project" value="UniProtKB-KW"/>
</dbReference>
<keyword evidence="2" id="KW-0227">DNA damage</keyword>
<keyword evidence="4 7" id="KW-0068">Autocatalytic cleavage</keyword>
<evidence type="ECO:0000256" key="1">
    <source>
        <dbReference type="ARBA" id="ARBA00007484"/>
    </source>
</evidence>
<dbReference type="InterPro" id="IPR036286">
    <property type="entry name" value="LexA/Signal_pep-like_sf"/>
</dbReference>
<reference evidence="10 11" key="1">
    <citation type="submission" date="2016-10" db="EMBL/GenBank/DDBJ databases">
        <authorList>
            <person name="de Groot N.N."/>
        </authorList>
    </citation>
    <scope>NUCLEOTIDE SEQUENCE [LARGE SCALE GENOMIC DNA]</scope>
    <source>
        <strain evidence="10 11">DSM 25186</strain>
    </source>
</reference>
<dbReference type="InterPro" id="IPR039418">
    <property type="entry name" value="LexA-like"/>
</dbReference>
<evidence type="ECO:0000259" key="9">
    <source>
        <dbReference type="Pfam" id="PF00717"/>
    </source>
</evidence>
<dbReference type="CDD" id="cd06529">
    <property type="entry name" value="S24_LexA-like"/>
    <property type="match status" value="1"/>
</dbReference>
<evidence type="ECO:0000256" key="5">
    <source>
        <dbReference type="ARBA" id="ARBA00023204"/>
    </source>
</evidence>
<evidence type="ECO:0000256" key="3">
    <source>
        <dbReference type="ARBA" id="ARBA00022801"/>
    </source>
</evidence>
<evidence type="ECO:0000256" key="6">
    <source>
        <dbReference type="ARBA" id="ARBA00023236"/>
    </source>
</evidence>
<dbReference type="Pfam" id="PF00717">
    <property type="entry name" value="Peptidase_S24"/>
    <property type="match status" value="1"/>
</dbReference>
<evidence type="ECO:0000256" key="2">
    <source>
        <dbReference type="ARBA" id="ARBA00022763"/>
    </source>
</evidence>
<accession>A0A1G8YJM2</accession>
<dbReference type="Gene3D" id="2.10.109.10">
    <property type="entry name" value="Umud Fragment, subunit A"/>
    <property type="match status" value="1"/>
</dbReference>
<name>A0A1G8YJM2_9BACT</name>
<evidence type="ECO:0000256" key="8">
    <source>
        <dbReference type="SAM" id="MobiDB-lite"/>
    </source>
</evidence>
<dbReference type="PRINTS" id="PR00726">
    <property type="entry name" value="LEXASERPTASE"/>
</dbReference>
<dbReference type="PANTHER" id="PTHR33516">
    <property type="entry name" value="LEXA REPRESSOR"/>
    <property type="match status" value="1"/>
</dbReference>
<feature type="region of interest" description="Disordered" evidence="8">
    <location>
        <begin position="1"/>
        <end position="26"/>
    </location>
</feature>
<keyword evidence="6" id="KW-0742">SOS response</keyword>
<gene>
    <name evidence="10" type="ORF">SAMN05421823_101677</name>
</gene>
<keyword evidence="11" id="KW-1185">Reference proteome</keyword>
<dbReference type="RefSeq" id="WP_089678967.1">
    <property type="nucleotide sequence ID" value="NZ_FNFO01000001.1"/>
</dbReference>
<feature type="domain" description="Peptidase S24/S26A/S26B/S26C" evidence="9">
    <location>
        <begin position="54"/>
        <end position="173"/>
    </location>
</feature>
<dbReference type="AlphaFoldDB" id="A0A1G8YJM2"/>
<dbReference type="NCBIfam" id="NF007621">
    <property type="entry name" value="PRK10276.1"/>
    <property type="match status" value="1"/>
</dbReference>
<organism evidence="10 11">
    <name type="scientific">Catalinimonas alkaloidigena</name>
    <dbReference type="NCBI Taxonomy" id="1075417"/>
    <lineage>
        <taxon>Bacteria</taxon>
        <taxon>Pseudomonadati</taxon>
        <taxon>Bacteroidota</taxon>
        <taxon>Cytophagia</taxon>
        <taxon>Cytophagales</taxon>
        <taxon>Catalimonadaceae</taxon>
        <taxon>Catalinimonas</taxon>
    </lineage>
</organism>
<dbReference type="InterPro" id="IPR006197">
    <property type="entry name" value="Peptidase_S24_LexA"/>
</dbReference>
<dbReference type="EMBL" id="FNFO01000001">
    <property type="protein sequence ID" value="SDK02290.1"/>
    <property type="molecule type" value="Genomic_DNA"/>
</dbReference>
<protein>
    <submittedName>
        <fullName evidence="10">DNA polymerase V</fullName>
    </submittedName>
</protein>
<dbReference type="GO" id="GO:0016787">
    <property type="term" value="F:hydrolase activity"/>
    <property type="evidence" value="ECO:0007669"/>
    <property type="project" value="UniProtKB-KW"/>
</dbReference>
<proteinExistence type="inferred from homology"/>
<dbReference type="Proteomes" id="UP000198510">
    <property type="component" value="Unassembled WGS sequence"/>
</dbReference>
<keyword evidence="5" id="KW-0234">DNA repair</keyword>
<evidence type="ECO:0000313" key="11">
    <source>
        <dbReference type="Proteomes" id="UP000198510"/>
    </source>
</evidence>
<evidence type="ECO:0000313" key="10">
    <source>
        <dbReference type="EMBL" id="SDK02290.1"/>
    </source>
</evidence>
<dbReference type="InterPro" id="IPR015927">
    <property type="entry name" value="Peptidase_S24_S26A/B/C"/>
</dbReference>
<comment type="similarity">
    <text evidence="1 7">Belongs to the peptidase S24 family.</text>
</comment>
<dbReference type="PANTHER" id="PTHR33516:SF2">
    <property type="entry name" value="LEXA REPRESSOR-RELATED"/>
    <property type="match status" value="1"/>
</dbReference>
<sequence>MLKAHYSHGGRRPGAGRPTGTGKYKEATKPVRVPLSLIPSVQRLISEAKQTLPLYACGVAAGSPTPADDHLEKYLDLNEYLARRPDDTFLVRAHGDSMVGAGIHDGDILVVDRSAEPEDGRIIIAVLNGELTVKRLRQWQETEGNRVELWPENALYHPISVGEGTHFFIWGVVTNVIHSL</sequence>
<dbReference type="STRING" id="1075417.SAMN05421823_101677"/>
<dbReference type="OrthoDB" id="9787787at2"/>
<dbReference type="GO" id="GO:0006281">
    <property type="term" value="P:DNA repair"/>
    <property type="evidence" value="ECO:0007669"/>
    <property type="project" value="UniProtKB-KW"/>
</dbReference>
<dbReference type="GO" id="GO:0006355">
    <property type="term" value="P:regulation of DNA-templated transcription"/>
    <property type="evidence" value="ECO:0007669"/>
    <property type="project" value="InterPro"/>
</dbReference>
<evidence type="ECO:0000256" key="7">
    <source>
        <dbReference type="RuleBase" id="RU003991"/>
    </source>
</evidence>